<accession>A0ABR4KJ19</accession>
<dbReference type="GeneID" id="98155026"/>
<dbReference type="CDD" id="cd00067">
    <property type="entry name" value="GAL4"/>
    <property type="match status" value="1"/>
</dbReference>
<comment type="caution">
    <text evidence="7">The sequence shown here is derived from an EMBL/GenBank/DDBJ whole genome shotgun (WGS) entry which is preliminary data.</text>
</comment>
<gene>
    <name evidence="7" type="ORF">BJX68DRAFT_235188</name>
</gene>
<feature type="region of interest" description="Disordered" evidence="5">
    <location>
        <begin position="181"/>
        <end position="204"/>
    </location>
</feature>
<dbReference type="RefSeq" id="XP_070900282.1">
    <property type="nucleotide sequence ID" value="XM_071039862.1"/>
</dbReference>
<dbReference type="CDD" id="cd12148">
    <property type="entry name" value="fungal_TF_MHR"/>
    <property type="match status" value="1"/>
</dbReference>
<evidence type="ECO:0000256" key="3">
    <source>
        <dbReference type="ARBA" id="ARBA00023163"/>
    </source>
</evidence>
<dbReference type="InterPro" id="IPR050675">
    <property type="entry name" value="OAF3"/>
</dbReference>
<dbReference type="Pfam" id="PF00172">
    <property type="entry name" value="Zn_clus"/>
    <property type="match status" value="1"/>
</dbReference>
<dbReference type="InterPro" id="IPR036864">
    <property type="entry name" value="Zn2-C6_fun-type_DNA-bd_sf"/>
</dbReference>
<dbReference type="PANTHER" id="PTHR31069:SF32">
    <property type="entry name" value="ARGININE METABOLISM REGULATION PROTEIN II"/>
    <property type="match status" value="1"/>
</dbReference>
<protein>
    <submittedName>
        <fullName evidence="7">Fungal-specific transcription factor domain-containing protein</fullName>
    </submittedName>
</protein>
<name>A0ABR4KJ19_9EURO</name>
<evidence type="ECO:0000256" key="4">
    <source>
        <dbReference type="ARBA" id="ARBA00023242"/>
    </source>
</evidence>
<evidence type="ECO:0000256" key="2">
    <source>
        <dbReference type="ARBA" id="ARBA00023125"/>
    </source>
</evidence>
<dbReference type="PROSITE" id="PS50048">
    <property type="entry name" value="ZN2_CY6_FUNGAL_2"/>
    <property type="match status" value="1"/>
</dbReference>
<organism evidence="7 8">
    <name type="scientific">Aspergillus pseudodeflectus</name>
    <dbReference type="NCBI Taxonomy" id="176178"/>
    <lineage>
        <taxon>Eukaryota</taxon>
        <taxon>Fungi</taxon>
        <taxon>Dikarya</taxon>
        <taxon>Ascomycota</taxon>
        <taxon>Pezizomycotina</taxon>
        <taxon>Eurotiomycetes</taxon>
        <taxon>Eurotiomycetidae</taxon>
        <taxon>Eurotiales</taxon>
        <taxon>Aspergillaceae</taxon>
        <taxon>Aspergillus</taxon>
        <taxon>Aspergillus subgen. Nidulantes</taxon>
    </lineage>
</organism>
<evidence type="ECO:0000313" key="8">
    <source>
        <dbReference type="Proteomes" id="UP001610444"/>
    </source>
</evidence>
<dbReference type="Pfam" id="PF11951">
    <property type="entry name" value="Fungal_trans_2"/>
    <property type="match status" value="1"/>
</dbReference>
<dbReference type="PANTHER" id="PTHR31069">
    <property type="entry name" value="OLEATE-ACTIVATED TRANSCRIPTION FACTOR 1-RELATED"/>
    <property type="match status" value="1"/>
</dbReference>
<feature type="compositionally biased region" description="Polar residues" evidence="5">
    <location>
        <begin position="187"/>
        <end position="200"/>
    </location>
</feature>
<proteinExistence type="predicted"/>
<evidence type="ECO:0000259" key="6">
    <source>
        <dbReference type="PROSITE" id="PS50048"/>
    </source>
</evidence>
<keyword evidence="8" id="KW-1185">Reference proteome</keyword>
<dbReference type="EMBL" id="JBFXLR010000016">
    <property type="protein sequence ID" value="KAL2852279.1"/>
    <property type="molecule type" value="Genomic_DNA"/>
</dbReference>
<reference evidence="7 8" key="1">
    <citation type="submission" date="2024-07" db="EMBL/GenBank/DDBJ databases">
        <title>Section-level genome sequencing and comparative genomics of Aspergillus sections Usti and Cavernicolus.</title>
        <authorList>
            <consortium name="Lawrence Berkeley National Laboratory"/>
            <person name="Nybo J.L."/>
            <person name="Vesth T.C."/>
            <person name="Theobald S."/>
            <person name="Frisvad J.C."/>
            <person name="Larsen T.O."/>
            <person name="Kjaerboelling I."/>
            <person name="Rothschild-Mancinelli K."/>
            <person name="Lyhne E.K."/>
            <person name="Kogle M.E."/>
            <person name="Barry K."/>
            <person name="Clum A."/>
            <person name="Na H."/>
            <person name="Ledsgaard L."/>
            <person name="Lin J."/>
            <person name="Lipzen A."/>
            <person name="Kuo A."/>
            <person name="Riley R."/>
            <person name="Mondo S."/>
            <person name="LaButti K."/>
            <person name="Haridas S."/>
            <person name="Pangalinan J."/>
            <person name="Salamov A.A."/>
            <person name="Simmons B.A."/>
            <person name="Magnuson J.K."/>
            <person name="Chen J."/>
            <person name="Drula E."/>
            <person name="Henrissat B."/>
            <person name="Wiebenga A."/>
            <person name="Lubbers R.J."/>
            <person name="Gomes A.C."/>
            <person name="Macurrencykelacurrency M.R."/>
            <person name="Stajich J."/>
            <person name="Grigoriev I.V."/>
            <person name="Mortensen U.H."/>
            <person name="De vries R.P."/>
            <person name="Baker S.E."/>
            <person name="Andersen M.R."/>
        </authorList>
    </citation>
    <scope>NUCLEOTIDE SEQUENCE [LARGE SCALE GENOMIC DNA]</scope>
    <source>
        <strain evidence="7 8">CBS 756.74</strain>
    </source>
</reference>
<evidence type="ECO:0000256" key="5">
    <source>
        <dbReference type="SAM" id="MobiDB-lite"/>
    </source>
</evidence>
<keyword evidence="1" id="KW-0805">Transcription regulation</keyword>
<dbReference type="SUPFAM" id="SSF57701">
    <property type="entry name" value="Zn2/Cys6 DNA-binding domain"/>
    <property type="match status" value="1"/>
</dbReference>
<dbReference type="InterPro" id="IPR021858">
    <property type="entry name" value="Fun_TF"/>
</dbReference>
<dbReference type="InterPro" id="IPR001138">
    <property type="entry name" value="Zn2Cys6_DnaBD"/>
</dbReference>
<dbReference type="Gene3D" id="4.10.240.10">
    <property type="entry name" value="Zn(2)-C6 fungal-type DNA-binding domain"/>
    <property type="match status" value="1"/>
</dbReference>
<keyword evidence="3" id="KW-0804">Transcription</keyword>
<evidence type="ECO:0000256" key="1">
    <source>
        <dbReference type="ARBA" id="ARBA00023015"/>
    </source>
</evidence>
<evidence type="ECO:0000313" key="7">
    <source>
        <dbReference type="EMBL" id="KAL2852279.1"/>
    </source>
</evidence>
<dbReference type="SMART" id="SM00066">
    <property type="entry name" value="GAL4"/>
    <property type="match status" value="1"/>
</dbReference>
<sequence>MPGAGGSCLSCRTRKVRCDRNFPRCSQCKQRSLDCIVPEAPPRLLWLPTKSFGDPGLENEDTQVEMHVRRQPLFARERQAQNAADLMALTSNTSVGTILEQLDLQGDELQEGTSASHGPFHVFCTEESTVPSTPLPVPADVLDPELWRLLADCNAGTLGEEERITIPWPANTCIADGSALPEEVEGHTSSPSPRNQQASSEPPVYESLLTLGPSLSTPSDLQDFPMPTAKLLLDHYQTISTTLYTPAPVESKTPWEILYVPNLLSTLGEIALTGNSSDARLSLLFAVLAISAFRLDIIQPHTNESATPSWHSLGEVYRERATRRLQMTLRGLSGTAPKREKYKNILMPLLSMVTICAVSGEMKNAAHYLSDIERIITRYGIPKVRKSRKVKMLHSIYLYLRILTRGAHIYDQSLASDPDETANPGARPSSQETTWDVLLEESSHTTDTLNLNFMQNLAPVKTTFEQIYSLPESLFKLIFETTQLSSKIDKLRHQRPAHTDHDALSENVKTLESRICQWEYNYRESTQLPDPAGTQLPQKELFPYHLMHAIYTALIIYFYRAVRDVNPIALQHYVQQTIYHLRQYDKHKEERKDRSSDICWPAFIAGCEATSLHFRQQISAWLRKSTNSSGMLMFKVALEALEKVWAAESGPGNQDRSLSSILSESTDMRVLVLS</sequence>
<dbReference type="Proteomes" id="UP001610444">
    <property type="component" value="Unassembled WGS sequence"/>
</dbReference>
<keyword evidence="2" id="KW-0238">DNA-binding</keyword>
<keyword evidence="4" id="KW-0539">Nucleus</keyword>
<feature type="domain" description="Zn(2)-C6 fungal-type" evidence="6">
    <location>
        <begin position="7"/>
        <end position="37"/>
    </location>
</feature>
<dbReference type="PROSITE" id="PS00463">
    <property type="entry name" value="ZN2_CY6_FUNGAL_1"/>
    <property type="match status" value="1"/>
</dbReference>